<name>A0ABW1SET4_9PROT</name>
<evidence type="ECO:0000313" key="1">
    <source>
        <dbReference type="EMBL" id="MFC6200210.1"/>
    </source>
</evidence>
<sequence>MFSTPLIRARHPELSKLVQPLKDAILEHKRAQAGIKRSNFGGWHSELGMDRWAGEPAQMLVSMTSSILEDQLDVQQMDGTHMRPGWAVDMWANVNRAGDANAQHCHPGSFASAVFYVDMGASGGEPKDGHFVVEDPRYPMAHMQHPNVLWKGASGAGAESQVAIMPEAGELIIFPSWLRHAVRPHSGLGERISIAMNLTLMWQAPGGAR</sequence>
<gene>
    <name evidence="1" type="ORF">ACFQDM_19220</name>
</gene>
<accession>A0ABW1SET4</accession>
<dbReference type="Gene3D" id="2.60.120.620">
    <property type="entry name" value="q2cbj1_9rhob like domain"/>
    <property type="match status" value="1"/>
</dbReference>
<reference evidence="2" key="1">
    <citation type="journal article" date="2019" name="Int. J. Syst. Evol. Microbiol.">
        <title>The Global Catalogue of Microorganisms (GCM) 10K type strain sequencing project: providing services to taxonomists for standard genome sequencing and annotation.</title>
        <authorList>
            <consortium name="The Broad Institute Genomics Platform"/>
            <consortium name="The Broad Institute Genome Sequencing Center for Infectious Disease"/>
            <person name="Wu L."/>
            <person name="Ma J."/>
        </authorList>
    </citation>
    <scope>NUCLEOTIDE SEQUENCE [LARGE SCALE GENOMIC DNA]</scope>
    <source>
        <strain evidence="2">CGMCC-1.15741</strain>
    </source>
</reference>
<evidence type="ECO:0000313" key="2">
    <source>
        <dbReference type="Proteomes" id="UP001596303"/>
    </source>
</evidence>
<dbReference type="Proteomes" id="UP001596303">
    <property type="component" value="Unassembled WGS sequence"/>
</dbReference>
<organism evidence="1 2">
    <name type="scientific">Ponticaulis profundi</name>
    <dbReference type="NCBI Taxonomy" id="2665222"/>
    <lineage>
        <taxon>Bacteria</taxon>
        <taxon>Pseudomonadati</taxon>
        <taxon>Pseudomonadota</taxon>
        <taxon>Alphaproteobacteria</taxon>
        <taxon>Hyphomonadales</taxon>
        <taxon>Hyphomonadaceae</taxon>
        <taxon>Ponticaulis</taxon>
    </lineage>
</organism>
<keyword evidence="2" id="KW-1185">Reference proteome</keyword>
<dbReference type="EMBL" id="JBHSSW010000066">
    <property type="protein sequence ID" value="MFC6200210.1"/>
    <property type="molecule type" value="Genomic_DNA"/>
</dbReference>
<dbReference type="NCBIfam" id="TIGR02466">
    <property type="entry name" value="TIGR02466 family protein"/>
    <property type="match status" value="1"/>
</dbReference>
<dbReference type="Pfam" id="PF13759">
    <property type="entry name" value="2OG-FeII_Oxy_5"/>
    <property type="match status" value="1"/>
</dbReference>
<protein>
    <submittedName>
        <fullName evidence="1">TIGR02466 family protein</fullName>
    </submittedName>
</protein>
<comment type="caution">
    <text evidence="1">The sequence shown here is derived from an EMBL/GenBank/DDBJ whole genome shotgun (WGS) entry which is preliminary data.</text>
</comment>
<proteinExistence type="predicted"/>
<dbReference type="InterPro" id="IPR012668">
    <property type="entry name" value="CHP02466"/>
</dbReference>